<keyword evidence="1" id="KW-0732">Signal</keyword>
<evidence type="ECO:0000256" key="1">
    <source>
        <dbReference type="SAM" id="SignalP"/>
    </source>
</evidence>
<dbReference type="Proteomes" id="UP000587462">
    <property type="component" value="Unassembled WGS sequence"/>
</dbReference>
<proteinExistence type="predicted"/>
<feature type="signal peptide" evidence="1">
    <location>
        <begin position="1"/>
        <end position="27"/>
    </location>
</feature>
<keyword evidence="3" id="KW-1185">Reference proteome</keyword>
<comment type="caution">
    <text evidence="2">The sequence shown here is derived from an EMBL/GenBank/DDBJ whole genome shotgun (WGS) entry which is preliminary data.</text>
</comment>
<feature type="chain" id="PRO_5030536627" evidence="1">
    <location>
        <begin position="28"/>
        <end position="123"/>
    </location>
</feature>
<organism evidence="2 3">
    <name type="scientific">Streptomyces morookaense</name>
    <name type="common">Streptoverticillium morookaense</name>
    <dbReference type="NCBI Taxonomy" id="1970"/>
    <lineage>
        <taxon>Bacteria</taxon>
        <taxon>Bacillati</taxon>
        <taxon>Actinomycetota</taxon>
        <taxon>Actinomycetes</taxon>
        <taxon>Kitasatosporales</taxon>
        <taxon>Streptomycetaceae</taxon>
        <taxon>Streptomyces</taxon>
    </lineage>
</organism>
<protein>
    <submittedName>
        <fullName evidence="2">Uncharacterized protein</fullName>
    </submittedName>
</protein>
<reference evidence="2 3" key="1">
    <citation type="submission" date="2020-04" db="EMBL/GenBank/DDBJ databases">
        <title>Draft Genome Sequence of Streptomyces morookaense DSM 40503, an 8-azaguanine-producing strain.</title>
        <authorList>
            <person name="Qi J."/>
            <person name="Gao J.-M."/>
        </authorList>
    </citation>
    <scope>NUCLEOTIDE SEQUENCE [LARGE SCALE GENOMIC DNA]</scope>
    <source>
        <strain evidence="2 3">DSM 40503</strain>
    </source>
</reference>
<name>A0A7Y7B3H8_STRMO</name>
<dbReference type="RefSeq" id="WP_171079676.1">
    <property type="nucleotide sequence ID" value="NZ_BNBU01000003.1"/>
</dbReference>
<gene>
    <name evidence="2" type="ORF">HG542_09530</name>
</gene>
<evidence type="ECO:0000313" key="3">
    <source>
        <dbReference type="Proteomes" id="UP000587462"/>
    </source>
</evidence>
<evidence type="ECO:0000313" key="2">
    <source>
        <dbReference type="EMBL" id="NVK77906.1"/>
    </source>
</evidence>
<dbReference type="AlphaFoldDB" id="A0A7Y7B3H8"/>
<accession>A0A7Y7B3H8</accession>
<dbReference type="EMBL" id="JABBXF010000016">
    <property type="protein sequence ID" value="NVK77906.1"/>
    <property type="molecule type" value="Genomic_DNA"/>
</dbReference>
<sequence>MRRAAEAVCAAALALAAAVATAPQASAAHQAEAAQNYRVDVVNHSGFGLDEVDLAVARFSDPVIRLQNQRHVVSGATASFDLGSCSDVRKFAASAFIGNREVLHTGDIDPSPNCHTEIEITHT</sequence>